<feature type="compositionally biased region" description="Basic and acidic residues" evidence="1">
    <location>
        <begin position="116"/>
        <end position="133"/>
    </location>
</feature>
<organism evidence="2 3">
    <name type="scientific">Prauserella rugosa</name>
    <dbReference type="NCBI Taxonomy" id="43354"/>
    <lineage>
        <taxon>Bacteria</taxon>
        <taxon>Bacillati</taxon>
        <taxon>Actinomycetota</taxon>
        <taxon>Actinomycetes</taxon>
        <taxon>Pseudonocardiales</taxon>
        <taxon>Pseudonocardiaceae</taxon>
        <taxon>Prauserella</taxon>
    </lineage>
</organism>
<gene>
    <name evidence="2" type="ORF">JD82_02909</name>
</gene>
<evidence type="ECO:0000256" key="1">
    <source>
        <dbReference type="SAM" id="MobiDB-lite"/>
    </source>
</evidence>
<evidence type="ECO:0000313" key="3">
    <source>
        <dbReference type="Proteomes" id="UP000317303"/>
    </source>
</evidence>
<accession>A0A660CCH6</accession>
<dbReference type="OrthoDB" id="3637927at2"/>
<feature type="compositionally biased region" description="Basic residues" evidence="1">
    <location>
        <begin position="96"/>
        <end position="114"/>
    </location>
</feature>
<comment type="caution">
    <text evidence="2">The sequence shown here is derived from an EMBL/GenBank/DDBJ whole genome shotgun (WGS) entry which is preliminary data.</text>
</comment>
<sequence length="183" mass="19522">MLWLFGQIWLWLLIAFALGALSTALILRPPQCSPRADVEATPDVPARAGAGDPAREHPGTALLPPVSAEEQTGMLPATGTLPGEDPEAEHGESHRAHGRHAGSRAAHRTGRTRAPRTPDVERTQAGDSGRADEGEVLGSLDEWAGTGRTSGTLPPRRAWHARNEWPDEADVHATEHDIPRSGG</sequence>
<dbReference type="AlphaFoldDB" id="A0A660CCH6"/>
<feature type="region of interest" description="Disordered" evidence="1">
    <location>
        <begin position="33"/>
        <end position="183"/>
    </location>
</feature>
<feature type="compositionally biased region" description="Basic and acidic residues" evidence="1">
    <location>
        <begin position="161"/>
        <end position="183"/>
    </location>
</feature>
<keyword evidence="3" id="KW-1185">Reference proteome</keyword>
<dbReference type="EMBL" id="VLJV01000001">
    <property type="protein sequence ID" value="TWH21056.1"/>
    <property type="molecule type" value="Genomic_DNA"/>
</dbReference>
<dbReference type="Proteomes" id="UP000317303">
    <property type="component" value="Unassembled WGS sequence"/>
</dbReference>
<name>A0A660CCH6_9PSEU</name>
<reference evidence="2 3" key="1">
    <citation type="submission" date="2019-07" db="EMBL/GenBank/DDBJ databases">
        <title>R&amp;d 2014.</title>
        <authorList>
            <person name="Klenk H.-P."/>
        </authorList>
    </citation>
    <scope>NUCLEOTIDE SEQUENCE [LARGE SCALE GENOMIC DNA]</scope>
    <source>
        <strain evidence="2 3">DSM 43194</strain>
    </source>
</reference>
<dbReference type="RefSeq" id="WP_051757793.1">
    <property type="nucleotide sequence ID" value="NZ_JOIJ01000007.1"/>
</dbReference>
<protein>
    <submittedName>
        <fullName evidence="2">Uncharacterized protein</fullName>
    </submittedName>
</protein>
<evidence type="ECO:0000313" key="2">
    <source>
        <dbReference type="EMBL" id="TWH21056.1"/>
    </source>
</evidence>
<proteinExistence type="predicted"/>